<dbReference type="PANTHER" id="PTHR36450:SF1">
    <property type="entry name" value="THIOREDOXIN"/>
    <property type="match status" value="1"/>
</dbReference>
<comment type="caution">
    <text evidence="4">The sequence shown here is derived from an EMBL/GenBank/DDBJ whole genome shotgun (WGS) entry which is preliminary data.</text>
</comment>
<dbReference type="OrthoDB" id="9800630at2"/>
<dbReference type="STRING" id="1121439.dsat_1682"/>
<dbReference type="Gene3D" id="3.40.30.10">
    <property type="entry name" value="Glutaredoxin"/>
    <property type="match status" value="1"/>
</dbReference>
<keyword evidence="2" id="KW-0676">Redox-active center</keyword>
<keyword evidence="2" id="KW-1015">Disulfide bond</keyword>
<dbReference type="Proteomes" id="UP000014975">
    <property type="component" value="Unassembled WGS sequence"/>
</dbReference>
<sequence>MKLIQVLGPGCAKCKEAARIASEAVAESGIEARVEKVEDLQQIMSFGVFSTPAVVVDGEVKAVGKVPSKKEIVAWLAG</sequence>
<gene>
    <name evidence="4" type="ORF">dsat_1682</name>
</gene>
<dbReference type="InterPro" id="IPR036249">
    <property type="entry name" value="Thioredoxin-like_sf"/>
</dbReference>
<protein>
    <submittedName>
        <fullName evidence="4">Redox-active disulfide protein 2</fullName>
    </submittedName>
</protein>
<dbReference type="PANTHER" id="PTHR36450">
    <property type="entry name" value="THIOREDOXIN"/>
    <property type="match status" value="1"/>
</dbReference>
<evidence type="ECO:0000256" key="2">
    <source>
        <dbReference type="PIRSR" id="PIRSR037031-51"/>
    </source>
</evidence>
<feature type="active site" description="Nucleophile" evidence="1">
    <location>
        <position position="11"/>
    </location>
</feature>
<evidence type="ECO:0000313" key="5">
    <source>
        <dbReference type="Proteomes" id="UP000014975"/>
    </source>
</evidence>
<dbReference type="AlphaFoldDB" id="S7UQ28"/>
<evidence type="ECO:0000313" key="4">
    <source>
        <dbReference type="EMBL" id="EPR36154.1"/>
    </source>
</evidence>
<evidence type="ECO:0000259" key="3">
    <source>
        <dbReference type="Pfam" id="PF13192"/>
    </source>
</evidence>
<dbReference type="RefSeq" id="WP_020885568.1">
    <property type="nucleotide sequence ID" value="NZ_ATHI01000001.1"/>
</dbReference>
<accession>S7UQ28</accession>
<dbReference type="PIRSF" id="PIRSF037031">
    <property type="entry name" value="Redox_disulphide_2"/>
    <property type="match status" value="1"/>
</dbReference>
<dbReference type="InterPro" id="IPR005243">
    <property type="entry name" value="THIRX-like_proc"/>
</dbReference>
<feature type="domain" description="Thioredoxin-like fold" evidence="3">
    <location>
        <begin position="4"/>
        <end position="76"/>
    </location>
</feature>
<feature type="disulfide bond" description="Redox-active" evidence="2">
    <location>
        <begin position="11"/>
        <end position="14"/>
    </location>
</feature>
<proteinExistence type="predicted"/>
<keyword evidence="5" id="KW-1185">Reference proteome</keyword>
<name>S7UQ28_9BACT</name>
<dbReference type="NCBIfam" id="TIGR00412">
    <property type="entry name" value="redox_disulf_2"/>
    <property type="match status" value="1"/>
</dbReference>
<feature type="active site" description="Nucleophile" evidence="1">
    <location>
        <position position="14"/>
    </location>
</feature>
<dbReference type="Pfam" id="PF13192">
    <property type="entry name" value="Thioredoxin_3"/>
    <property type="match status" value="1"/>
</dbReference>
<evidence type="ECO:0000256" key="1">
    <source>
        <dbReference type="PIRSR" id="PIRSR037031-50"/>
    </source>
</evidence>
<organism evidence="4 5">
    <name type="scientific">Alkalidesulfovibrio alkalitolerans DSM 16529</name>
    <dbReference type="NCBI Taxonomy" id="1121439"/>
    <lineage>
        <taxon>Bacteria</taxon>
        <taxon>Pseudomonadati</taxon>
        <taxon>Thermodesulfobacteriota</taxon>
        <taxon>Desulfovibrionia</taxon>
        <taxon>Desulfovibrionales</taxon>
        <taxon>Desulfovibrionaceae</taxon>
        <taxon>Alkalidesulfovibrio</taxon>
    </lineage>
</organism>
<dbReference type="EMBL" id="ATHI01000001">
    <property type="protein sequence ID" value="EPR36154.1"/>
    <property type="molecule type" value="Genomic_DNA"/>
</dbReference>
<reference evidence="4 5" key="1">
    <citation type="journal article" date="2013" name="Genome Announc.">
        <title>Draft genome sequences for three mercury-methylating, sulfate-reducing bacteria.</title>
        <authorList>
            <person name="Brown S.D."/>
            <person name="Hurt R.A.Jr."/>
            <person name="Gilmour C.C."/>
            <person name="Elias D.A."/>
        </authorList>
    </citation>
    <scope>NUCLEOTIDE SEQUENCE [LARGE SCALE GENOMIC DNA]</scope>
    <source>
        <strain evidence="4 5">DSM 16529</strain>
    </source>
</reference>
<dbReference type="SUPFAM" id="SSF52833">
    <property type="entry name" value="Thioredoxin-like"/>
    <property type="match status" value="1"/>
</dbReference>
<dbReference type="InterPro" id="IPR012336">
    <property type="entry name" value="Thioredoxin-like_fold"/>
</dbReference>
<dbReference type="PATRIC" id="fig|1121439.3.peg.65"/>
<dbReference type="eggNOG" id="COG0526">
    <property type="taxonomic scope" value="Bacteria"/>
</dbReference>